<dbReference type="RefSeq" id="WP_042246337.1">
    <property type="nucleotide sequence ID" value="NZ_CP136694.1"/>
</dbReference>
<feature type="transmembrane region" description="Helical" evidence="1">
    <location>
        <begin position="166"/>
        <end position="183"/>
    </location>
</feature>
<accession>A0A081DAR3</accession>
<dbReference type="GO" id="GO:0080120">
    <property type="term" value="P:CAAX-box protein maturation"/>
    <property type="evidence" value="ECO:0007669"/>
    <property type="project" value="UniProtKB-ARBA"/>
</dbReference>
<evidence type="ECO:0000313" key="3">
    <source>
        <dbReference type="EMBL" id="GAK76009.1"/>
    </source>
</evidence>
<keyword evidence="1" id="KW-0472">Membrane</keyword>
<dbReference type="AlphaFoldDB" id="A0A081DAR3"/>
<evidence type="ECO:0000313" key="8">
    <source>
        <dbReference type="Proteomes" id="UP000029226"/>
    </source>
</evidence>
<dbReference type="Pfam" id="PF02517">
    <property type="entry name" value="Rce1-like"/>
    <property type="match status" value="1"/>
</dbReference>
<dbReference type="Proteomes" id="UP000029226">
    <property type="component" value="Unassembled WGS sequence"/>
</dbReference>
<feature type="transmembrane region" description="Helical" evidence="1">
    <location>
        <begin position="108"/>
        <end position="127"/>
    </location>
</feature>
<evidence type="ECO:0000256" key="1">
    <source>
        <dbReference type="SAM" id="Phobius"/>
    </source>
</evidence>
<feature type="domain" description="CAAX prenyl protease 2/Lysostaphin resistance protein A-like" evidence="2">
    <location>
        <begin position="72"/>
        <end position="170"/>
    </location>
</feature>
<dbReference type="GeneID" id="90597293"/>
<dbReference type="EMBL" id="BBLG01000003">
    <property type="protein sequence ID" value="GAK76009.1"/>
    <property type="molecule type" value="Genomic_DNA"/>
</dbReference>
<comment type="caution">
    <text evidence="3">The sequence shown here is derived from an EMBL/GenBank/DDBJ whole genome shotgun (WGS) entry which is preliminary data.</text>
</comment>
<dbReference type="GO" id="GO:0004175">
    <property type="term" value="F:endopeptidase activity"/>
    <property type="evidence" value="ECO:0007669"/>
    <property type="project" value="UniProtKB-ARBA"/>
</dbReference>
<feature type="transmembrane region" description="Helical" evidence="1">
    <location>
        <begin position="133"/>
        <end position="154"/>
    </location>
</feature>
<dbReference type="OrthoDB" id="847268at2"/>
<keyword evidence="1" id="KW-1133">Transmembrane helix</keyword>
<reference evidence="7 8" key="1">
    <citation type="journal article" date="2014" name="Genome Announc.">
        <title>Draft Genome Sequences of Marine Flavobacterium Nonlabens Strains NR17, NR24, NR27, NR32, NR33, and Ara13.</title>
        <authorList>
            <person name="Nakanishi M."/>
            <person name="Meirelles P."/>
            <person name="Suzuki R."/>
            <person name="Takatani N."/>
            <person name="Mino S."/>
            <person name="Suda W."/>
            <person name="Oshima K."/>
            <person name="Hattori M."/>
            <person name="Ohkuma M."/>
            <person name="Hosokawa M."/>
            <person name="Miyashita K."/>
            <person name="Thompson F.L."/>
            <person name="Niwa A."/>
            <person name="Sawabe T."/>
            <person name="Sawabe T."/>
        </authorList>
    </citation>
    <scope>NUCLEOTIDE SEQUENCE [LARGE SCALE GENOMIC DNA]</scope>
    <source>
        <strain evidence="5">JCM 19275</strain>
        <strain evidence="3">JCM 19296</strain>
        <strain evidence="4">JCM 19314</strain>
        <strain evidence="9">JCM19275</strain>
        <strain evidence="7">JCM19296</strain>
        <strain evidence="8">JCM19314</strain>
    </source>
</reference>
<evidence type="ECO:0000313" key="9">
    <source>
        <dbReference type="Proteomes" id="UP000029647"/>
    </source>
</evidence>
<dbReference type="Proteomes" id="UP000028980">
    <property type="component" value="Unassembled WGS sequence"/>
</dbReference>
<evidence type="ECO:0000313" key="7">
    <source>
        <dbReference type="Proteomes" id="UP000028980"/>
    </source>
</evidence>
<keyword evidence="1" id="KW-0812">Transmembrane</keyword>
<name>A0A081DAR3_NONUL</name>
<evidence type="ECO:0000313" key="4">
    <source>
        <dbReference type="EMBL" id="GAK99489.1"/>
    </source>
</evidence>
<keyword evidence="10" id="KW-1185">Reference proteome</keyword>
<protein>
    <recommendedName>
        <fullName evidence="2">CAAX prenyl protease 2/Lysostaphin resistance protein A-like domain-containing protein</fullName>
    </recommendedName>
</protein>
<dbReference type="EMBL" id="PVNA01000002">
    <property type="protein sequence ID" value="PRX14247.1"/>
    <property type="molecule type" value="Genomic_DNA"/>
</dbReference>
<evidence type="ECO:0000313" key="10">
    <source>
        <dbReference type="Proteomes" id="UP000239997"/>
    </source>
</evidence>
<dbReference type="InterPro" id="IPR003675">
    <property type="entry name" value="Rce1/LyrA-like_dom"/>
</dbReference>
<evidence type="ECO:0000259" key="2">
    <source>
        <dbReference type="Pfam" id="PF02517"/>
    </source>
</evidence>
<evidence type="ECO:0000313" key="5">
    <source>
        <dbReference type="EMBL" id="GAL76578.1"/>
    </source>
</evidence>
<sequence>MVQDILDYFKNPDCLKGDNVFNTQKVKLFWTSFWMIMVGNIAFSILIYGIEALGLIDTDNHAVMDMVKNESVYFILMAAVVLAPLLEELIFRAPITLFRTVDRSDFRWIFYLFALAFGAVHISNYGVSLTTILLLPIITGPQIVTGLFLGLIRVKVGLLYSMLFHALYNGVLMIPSILFVKYFEM</sequence>
<proteinExistence type="predicted"/>
<feature type="transmembrane region" description="Helical" evidence="1">
    <location>
        <begin position="70"/>
        <end position="87"/>
    </location>
</feature>
<gene>
    <name evidence="5" type="ORF">JCM19275_1726</name>
    <name evidence="3" type="ORF">JCM19296_1606</name>
    <name evidence="4" type="ORF">JCM19314_3534</name>
    <name evidence="6" type="ORF">LY02_01277</name>
</gene>
<organism evidence="3 7">
    <name type="scientific">Nonlabens ulvanivorans</name>
    <name type="common">Persicivirga ulvanivorans</name>
    <dbReference type="NCBI Taxonomy" id="906888"/>
    <lineage>
        <taxon>Bacteria</taxon>
        <taxon>Pseudomonadati</taxon>
        <taxon>Bacteroidota</taxon>
        <taxon>Flavobacteriia</taxon>
        <taxon>Flavobacteriales</taxon>
        <taxon>Flavobacteriaceae</taxon>
        <taxon>Nonlabens</taxon>
    </lineage>
</organism>
<dbReference type="EMBL" id="BBNT01000013">
    <property type="protein sequence ID" value="GAL76578.1"/>
    <property type="molecule type" value="Genomic_DNA"/>
</dbReference>
<dbReference type="EMBL" id="BBMM01000002">
    <property type="protein sequence ID" value="GAK99489.1"/>
    <property type="molecule type" value="Genomic_DNA"/>
</dbReference>
<evidence type="ECO:0000313" key="6">
    <source>
        <dbReference type="EMBL" id="PRX14247.1"/>
    </source>
</evidence>
<dbReference type="Proteomes" id="UP000239997">
    <property type="component" value="Unassembled WGS sequence"/>
</dbReference>
<reference evidence="6 10" key="2">
    <citation type="submission" date="2018-03" db="EMBL/GenBank/DDBJ databases">
        <title>Genomic Encyclopedia of Archaeal and Bacterial Type Strains, Phase II (KMG-II): from individual species to whole genera.</title>
        <authorList>
            <person name="Goeker M."/>
        </authorList>
    </citation>
    <scope>NUCLEOTIDE SEQUENCE [LARGE SCALE GENOMIC DNA]</scope>
    <source>
        <strain evidence="6 10">DSM 22727</strain>
    </source>
</reference>
<feature type="transmembrane region" description="Helical" evidence="1">
    <location>
        <begin position="28"/>
        <end position="50"/>
    </location>
</feature>
<dbReference type="Proteomes" id="UP000029647">
    <property type="component" value="Unassembled WGS sequence"/>
</dbReference>